<accession>A0A9P5XRX3</accession>
<keyword evidence="2" id="KW-1185">Reference proteome</keyword>
<reference evidence="1" key="1">
    <citation type="submission" date="2020-11" db="EMBL/GenBank/DDBJ databases">
        <authorList>
            <consortium name="DOE Joint Genome Institute"/>
            <person name="Ahrendt S."/>
            <person name="Riley R."/>
            <person name="Andreopoulos W."/>
            <person name="Labutti K."/>
            <person name="Pangilinan J."/>
            <person name="Ruiz-Duenas F.J."/>
            <person name="Barrasa J.M."/>
            <person name="Sanchez-Garcia M."/>
            <person name="Camarero S."/>
            <person name="Miyauchi S."/>
            <person name="Serrano A."/>
            <person name="Linde D."/>
            <person name="Babiker R."/>
            <person name="Drula E."/>
            <person name="Ayuso-Fernandez I."/>
            <person name="Pacheco R."/>
            <person name="Padilla G."/>
            <person name="Ferreira P."/>
            <person name="Barriuso J."/>
            <person name="Kellner H."/>
            <person name="Castanera R."/>
            <person name="Alfaro M."/>
            <person name="Ramirez L."/>
            <person name="Pisabarro A.G."/>
            <person name="Kuo A."/>
            <person name="Tritt A."/>
            <person name="Lipzen A."/>
            <person name="He G."/>
            <person name="Yan M."/>
            <person name="Ng V."/>
            <person name="Cullen D."/>
            <person name="Martin F."/>
            <person name="Rosso M.-N."/>
            <person name="Henrissat B."/>
            <person name="Hibbett D."/>
            <person name="Martinez A.T."/>
            <person name="Grigoriev I.V."/>
        </authorList>
    </citation>
    <scope>NUCLEOTIDE SEQUENCE</scope>
    <source>
        <strain evidence="1">CBS 247.69</strain>
    </source>
</reference>
<comment type="caution">
    <text evidence="1">The sequence shown here is derived from an EMBL/GenBank/DDBJ whole genome shotgun (WGS) entry which is preliminary data.</text>
</comment>
<name>A0A9P5XRX3_9AGAR</name>
<gene>
    <name evidence="1" type="ORF">BDZ94DRAFT_1275508</name>
</gene>
<protein>
    <submittedName>
        <fullName evidence="1">Uncharacterized protein</fullName>
    </submittedName>
</protein>
<sequence>MITPSTPIYILPGSTLKQATIDRLLTTFCTTSALQDMGVPPSPLTFHDVPAKTHQCTSLAQIADYHMKNKEETVSVEPVIILDDLSEGEDGTVLVVGFPMEKDEASLSDDEEKESAQKGTLIDEEAYPRVRVMPMWINPLVADLSIGHQDLSLYIETAQDGVFRGFPNMD</sequence>
<proteinExistence type="predicted"/>
<dbReference type="EMBL" id="MU150423">
    <property type="protein sequence ID" value="KAF9456468.1"/>
    <property type="molecule type" value="Genomic_DNA"/>
</dbReference>
<evidence type="ECO:0000313" key="2">
    <source>
        <dbReference type="Proteomes" id="UP000807353"/>
    </source>
</evidence>
<dbReference type="Proteomes" id="UP000807353">
    <property type="component" value="Unassembled WGS sequence"/>
</dbReference>
<organism evidence="1 2">
    <name type="scientific">Collybia nuda</name>
    <dbReference type="NCBI Taxonomy" id="64659"/>
    <lineage>
        <taxon>Eukaryota</taxon>
        <taxon>Fungi</taxon>
        <taxon>Dikarya</taxon>
        <taxon>Basidiomycota</taxon>
        <taxon>Agaricomycotina</taxon>
        <taxon>Agaricomycetes</taxon>
        <taxon>Agaricomycetidae</taxon>
        <taxon>Agaricales</taxon>
        <taxon>Tricholomatineae</taxon>
        <taxon>Clitocybaceae</taxon>
        <taxon>Collybia</taxon>
    </lineage>
</organism>
<dbReference type="AlphaFoldDB" id="A0A9P5XRX3"/>
<evidence type="ECO:0000313" key="1">
    <source>
        <dbReference type="EMBL" id="KAF9456468.1"/>
    </source>
</evidence>